<feature type="transmembrane region" description="Helical" evidence="2">
    <location>
        <begin position="270"/>
        <end position="289"/>
    </location>
</feature>
<evidence type="ECO:0008006" key="6">
    <source>
        <dbReference type="Google" id="ProtNLM"/>
    </source>
</evidence>
<feature type="compositionally biased region" description="Gly residues" evidence="1">
    <location>
        <begin position="304"/>
        <end position="339"/>
    </location>
</feature>
<feature type="chain" id="PRO_5046636126" description="DUF916 domain-containing protein" evidence="3">
    <location>
        <begin position="28"/>
        <end position="366"/>
    </location>
</feature>
<sequence>MPSPTGHAARLALAVLLCALAMTPAAAGAVERTPPHTGAASWTAQPAVSGSGTGGRPYIYLEGPPGTVLQDRIFVTNPGRSPVTVRLSGADRYDAKSGGSGGRGATGAGRWLRTVAAEVTVPARTRADVPFTVTVPAGATPGDRPAAIVVRGGDRTVGVPVRLRVGGPTLAALTVEDVTVSGRVIHYTLVNRGNAVLAPRLAVRADGVFGTLLRRGARTLPVELRPGQRLRLTEPWRDVPALDSATVRLRVTAEGGAHGEATARAVFVPWAPLTAGALLVLAGAGAYAYRRRRARRQEQRDTDAGGGSDDGSDGGGGGGSDGGGGGGSDGDGGGGGGGDGGERPVRPPGGRQHSGSRHLAKAGAES</sequence>
<feature type="region of interest" description="Disordered" evidence="1">
    <location>
        <begin position="292"/>
        <end position="366"/>
    </location>
</feature>
<evidence type="ECO:0000313" key="5">
    <source>
        <dbReference type="Proteomes" id="UP001596915"/>
    </source>
</evidence>
<gene>
    <name evidence="4" type="ORF">ACFQ2K_33680</name>
</gene>
<comment type="caution">
    <text evidence="4">The sequence shown here is derived from an EMBL/GenBank/DDBJ whole genome shotgun (WGS) entry which is preliminary data.</text>
</comment>
<organism evidence="4 5">
    <name type="scientific">Streptomyces sanglieri</name>
    <dbReference type="NCBI Taxonomy" id="193460"/>
    <lineage>
        <taxon>Bacteria</taxon>
        <taxon>Bacillati</taxon>
        <taxon>Actinomycetota</taxon>
        <taxon>Actinomycetes</taxon>
        <taxon>Kitasatosporales</taxon>
        <taxon>Streptomycetaceae</taxon>
        <taxon>Streptomyces</taxon>
    </lineage>
</organism>
<proteinExistence type="predicted"/>
<keyword evidence="2" id="KW-1133">Transmembrane helix</keyword>
<feature type="compositionally biased region" description="Polar residues" evidence="1">
    <location>
        <begin position="40"/>
        <end position="49"/>
    </location>
</feature>
<evidence type="ECO:0000256" key="2">
    <source>
        <dbReference type="SAM" id="Phobius"/>
    </source>
</evidence>
<reference evidence="5" key="1">
    <citation type="journal article" date="2019" name="Int. J. Syst. Evol. Microbiol.">
        <title>The Global Catalogue of Microorganisms (GCM) 10K type strain sequencing project: providing services to taxonomists for standard genome sequencing and annotation.</title>
        <authorList>
            <consortium name="The Broad Institute Genomics Platform"/>
            <consortium name="The Broad Institute Genome Sequencing Center for Infectious Disease"/>
            <person name="Wu L."/>
            <person name="Ma J."/>
        </authorList>
    </citation>
    <scope>NUCLEOTIDE SEQUENCE [LARGE SCALE GENOMIC DNA]</scope>
    <source>
        <strain evidence="5">JCM 12607</strain>
    </source>
</reference>
<keyword evidence="3" id="KW-0732">Signal</keyword>
<accession>A0ABW2WZD7</accession>
<keyword evidence="5" id="KW-1185">Reference proteome</keyword>
<evidence type="ECO:0000256" key="1">
    <source>
        <dbReference type="SAM" id="MobiDB-lite"/>
    </source>
</evidence>
<keyword evidence="2" id="KW-0812">Transmembrane</keyword>
<dbReference type="Proteomes" id="UP001596915">
    <property type="component" value="Unassembled WGS sequence"/>
</dbReference>
<name>A0ABW2WZD7_9ACTN</name>
<feature type="region of interest" description="Disordered" evidence="1">
    <location>
        <begin position="30"/>
        <end position="49"/>
    </location>
</feature>
<feature type="signal peptide" evidence="3">
    <location>
        <begin position="1"/>
        <end position="27"/>
    </location>
</feature>
<protein>
    <recommendedName>
        <fullName evidence="6">DUF916 domain-containing protein</fullName>
    </recommendedName>
</protein>
<evidence type="ECO:0000256" key="3">
    <source>
        <dbReference type="SAM" id="SignalP"/>
    </source>
</evidence>
<evidence type="ECO:0000313" key="4">
    <source>
        <dbReference type="EMBL" id="MFD0626912.1"/>
    </source>
</evidence>
<keyword evidence="2" id="KW-0472">Membrane</keyword>
<dbReference type="EMBL" id="JBHTGL010000008">
    <property type="protein sequence ID" value="MFD0626912.1"/>
    <property type="molecule type" value="Genomic_DNA"/>
</dbReference>